<feature type="binding site" evidence="21">
    <location>
        <position position="95"/>
    </location>
    <ligand>
        <name>[2Fe-2S] cluster</name>
        <dbReference type="ChEBI" id="CHEBI:190135"/>
        <label>2</label>
    </ligand>
</feature>
<dbReference type="InterPro" id="IPR016208">
    <property type="entry name" value="Ald_Oxase/xanthine_DH-like"/>
</dbReference>
<evidence type="ECO:0000256" key="13">
    <source>
        <dbReference type="ARBA" id="ARBA00023014"/>
    </source>
</evidence>
<comment type="cofactor">
    <cofactor evidence="16">
        <name>[2Fe-2S] cluster</name>
        <dbReference type="ChEBI" id="CHEBI:190135"/>
    </cofactor>
</comment>
<dbReference type="SUPFAM" id="SSF47741">
    <property type="entry name" value="CO dehydrogenase ISP C-domain like"/>
    <property type="match status" value="1"/>
</dbReference>
<evidence type="ECO:0000256" key="9">
    <source>
        <dbReference type="ARBA" id="ARBA00022723"/>
    </source>
</evidence>
<dbReference type="Gene3D" id="3.30.390.50">
    <property type="entry name" value="CO dehydrogenase flavoprotein, C-terminal domain"/>
    <property type="match status" value="1"/>
</dbReference>
<feature type="active site" description="Proton acceptor" evidence="19">
    <location>
        <position position="1223"/>
    </location>
</feature>
<feature type="domain" description="FAD-binding PCMH-type" evidence="22">
    <location>
        <begin position="189"/>
        <end position="375"/>
    </location>
</feature>
<dbReference type="Pfam" id="PF02738">
    <property type="entry name" value="MoCoBD_1"/>
    <property type="match status" value="1"/>
</dbReference>
<feature type="binding site" evidence="20">
    <location>
        <position position="297"/>
    </location>
    <ligand>
        <name>FAD</name>
        <dbReference type="ChEBI" id="CHEBI:57692"/>
    </ligand>
</feature>
<keyword evidence="24" id="KW-1185">Reference proteome</keyword>
<keyword evidence="8 21" id="KW-0001">2Fe-2S</keyword>
<dbReference type="GO" id="GO:0004854">
    <property type="term" value="F:xanthine dehydrogenase activity"/>
    <property type="evidence" value="ECO:0007669"/>
    <property type="project" value="UniProtKB-EC"/>
</dbReference>
<dbReference type="PANTHER" id="PTHR45444">
    <property type="entry name" value="XANTHINE DEHYDROGENASE"/>
    <property type="match status" value="1"/>
</dbReference>
<evidence type="ECO:0000256" key="8">
    <source>
        <dbReference type="ARBA" id="ARBA00022714"/>
    </source>
</evidence>
<dbReference type="GO" id="GO:0005777">
    <property type="term" value="C:peroxisome"/>
    <property type="evidence" value="ECO:0007669"/>
    <property type="project" value="UniProtKB-SubCell"/>
</dbReference>
<evidence type="ECO:0000313" key="23">
    <source>
        <dbReference type="EMBL" id="CAH2008724.1"/>
    </source>
</evidence>
<dbReference type="Pfam" id="PF01315">
    <property type="entry name" value="Ald_Xan_dh_C"/>
    <property type="match status" value="1"/>
</dbReference>
<evidence type="ECO:0000256" key="5">
    <source>
        <dbReference type="ARBA" id="ARBA00013123"/>
    </source>
</evidence>
<dbReference type="SUPFAM" id="SSF54665">
    <property type="entry name" value="CO dehydrogenase molybdoprotein N-domain-like"/>
    <property type="match status" value="1"/>
</dbReference>
<evidence type="ECO:0000256" key="10">
    <source>
        <dbReference type="ARBA" id="ARBA00022827"/>
    </source>
</evidence>
<dbReference type="InterPro" id="IPR036884">
    <property type="entry name" value="2Fe-2S-bd_dom_sf"/>
</dbReference>
<dbReference type="Pfam" id="PF20256">
    <property type="entry name" value="MoCoBD_2"/>
    <property type="match status" value="1"/>
</dbReference>
<proteinExistence type="inferred from homology"/>
<feature type="binding site" evidence="21">
    <location>
        <position position="729"/>
    </location>
    <ligand>
        <name>Mo-molybdopterin</name>
        <dbReference type="ChEBI" id="CHEBI:71302"/>
    </ligand>
    <ligandPart>
        <name>Mo</name>
        <dbReference type="ChEBI" id="CHEBI:28685"/>
    </ligandPart>
</feature>
<feature type="binding site" evidence="20">
    <location>
        <position position="320"/>
    </location>
    <ligand>
        <name>FAD</name>
        <dbReference type="ChEBI" id="CHEBI:57692"/>
    </ligand>
</feature>
<dbReference type="Pfam" id="PF01799">
    <property type="entry name" value="Fer2_2"/>
    <property type="match status" value="1"/>
</dbReference>
<feature type="binding site" evidence="20">
    <location>
        <position position="972"/>
    </location>
    <ligand>
        <name>substrate</name>
    </ligand>
</feature>
<dbReference type="InterPro" id="IPR016169">
    <property type="entry name" value="FAD-bd_PCMH_sub2"/>
</dbReference>
<dbReference type="FunFam" id="3.30.43.10:FF:000001">
    <property type="entry name" value="Xanthine dehydrogenase/oxidase"/>
    <property type="match status" value="1"/>
</dbReference>
<dbReference type="Gene3D" id="3.10.20.30">
    <property type="match status" value="1"/>
</dbReference>
<feature type="binding site" evidence="21">
    <location>
        <position position="874"/>
    </location>
    <ligand>
        <name>Mo-molybdopterin</name>
        <dbReference type="ChEBI" id="CHEBI:71302"/>
    </ligand>
    <ligandPart>
        <name>Mo</name>
        <dbReference type="ChEBI" id="CHEBI:28685"/>
    </ligandPart>
</feature>
<dbReference type="InterPro" id="IPR036318">
    <property type="entry name" value="FAD-bd_PCMH-like_sf"/>
</dbReference>
<feature type="binding site" evidence="20">
    <location>
        <position position="383"/>
    </location>
    <ligand>
        <name>FAD</name>
        <dbReference type="ChEBI" id="CHEBI:57692"/>
    </ligand>
</feature>
<dbReference type="Gene3D" id="3.30.365.10">
    <property type="entry name" value="Aldehyde oxidase/xanthine dehydrogenase, molybdopterin binding domain"/>
    <property type="match status" value="4"/>
</dbReference>
<accession>A0A9P0MAK5</accession>
<dbReference type="SUPFAM" id="SSF56176">
    <property type="entry name" value="FAD-binding/transporter-associated domain-like"/>
    <property type="match status" value="1"/>
</dbReference>
<keyword evidence="9 21" id="KW-0479">Metal-binding</keyword>
<sequence length="1292" mass="143992">MVSRYDRQKCRVVHLPVNACLAPICAMHGLAVTTVEGIGSTKSRLHPVQERIAKAHGSQCGFCTPGIVMSMYTLLRNSPKPSFKELEVAFQGNLCRCTGYRPILEGYKTFTEEWEVIQNGNRLMQANGGACGMGDKCCKLQNVPKAESSSNEEKLFEKSEFTPYHPSQEPIFPSELKLVDTFDSEYVVFPGKNVTWYRPTTLKSLLQLKNKFPEAKIVVGNTEVGIEMKFKQMVYPVIIQPTVIPEMTRIVKTEKGVDIGASAALIEVEHFLREVIRIEPEHKTRIYQGMVDMLNWFAGKQIRSVGALGSNVMTGSPISDMIPTLMACKVVLELQSIDSGIRTVILDNNFFVGYRKSIVRPDEVLVKIKVPFTKEDEYFYSFKQARRREDDIAIVNAAVKVTFEEKSNIIESIGFGFGGLSFKTVTAPKTEQTLKGMPWNRHTLEIAYSCLLEDLPLDPGAPGGMIQYRKSLSLSLFFKAFLAISQKLQRYIPDMALDDREVSGTYGFHGQEPKSSQYFTVVPDTQEKHDALQRPIIHMSAYKQATGEAQYVDDLPYREGELYCSLVLSTKAHAKILNIDETEALKMEGVHGFVSARDIKKGHNHFGPVFHDEKVIYDEEVTAQGQILGVIVADNQLIAQKAAKKVKVTYEDLPVIISVEDAIKHNSYLEHKHNKIVQGDVEEVFKTTPYVLEGECRMGGQEHFYLETCACLVIPKPEDDELEIFASTQNPTEITKLVSMVLDIPQNKVATKVKRIGGGFGGKESRCAAVVLPIVLAAKKFNRPMRCMLDRDEDMLVTGGRNPFFYKYKVAFDQRGKILGCKTDLYANCGYSADLSVGVIDRAMTHVDNAYNIPAVCIQGYACKTNLTSNTAFRGFGGPQGMFLSETMVQHIADTLGVDPIQVREMNLYKNNDLTYYGQQLSNCTIEKCWKECVESSNYYERRKLVQEFNRQNRYKKRGLSIIPTKYGIAFTATFLNQGGALVLVYTDGSVLISHGGVEIGQGLHTKMIQVASRTLGISVDKIHISETATDKVPNASPTAASSASDLNGMAVMDACTQIKKRLLPYIEAHPELKWEDWVKKAYFDRVGLSAVGFYKTPGLEFNWDTMQGNLYNYYTYGVACSEVEIDTLTGDHQVIRTDIVMDLGESLNPAIDIGQIEGAFMQGYGLFVLEELVYSTRGDLFTRGPGTYKIPGFTDIPGELNVSLLKGVSNPRAVYSSKAVGEPPLFLAGSALFAIKDAIKAAREENGIKERHFRLDAPATSAKIRMACQDSITSKLKEPESGTFKPWNVVV</sequence>
<evidence type="ECO:0000256" key="3">
    <source>
        <dbReference type="ARBA" id="ARBA00006849"/>
    </source>
</evidence>
<dbReference type="GO" id="GO:0051537">
    <property type="term" value="F:2 iron, 2 sulfur cluster binding"/>
    <property type="evidence" value="ECO:0007669"/>
    <property type="project" value="UniProtKB-KW"/>
</dbReference>
<dbReference type="InterPro" id="IPR046867">
    <property type="entry name" value="AldOxase/xan_DH_MoCoBD2"/>
</dbReference>
<evidence type="ECO:0000256" key="15">
    <source>
        <dbReference type="ARBA" id="ARBA00023140"/>
    </source>
</evidence>
<evidence type="ECO:0000256" key="20">
    <source>
        <dbReference type="PIRSR" id="PIRSR000127-2"/>
    </source>
</evidence>
<dbReference type="FunFam" id="3.30.465.10:FF:000004">
    <property type="entry name" value="Xanthine dehydrogenase/oxidase"/>
    <property type="match status" value="1"/>
</dbReference>
<dbReference type="FunFam" id="3.30.365.10:FF:000003">
    <property type="entry name" value="Aldehyde oxidase 1"/>
    <property type="match status" value="1"/>
</dbReference>
<name>A0A9P0MAK5_ACAOB</name>
<organism evidence="23 24">
    <name type="scientific">Acanthoscelides obtectus</name>
    <name type="common">Bean weevil</name>
    <name type="synonym">Bruchus obtectus</name>
    <dbReference type="NCBI Taxonomy" id="200917"/>
    <lineage>
        <taxon>Eukaryota</taxon>
        <taxon>Metazoa</taxon>
        <taxon>Ecdysozoa</taxon>
        <taxon>Arthropoda</taxon>
        <taxon>Hexapoda</taxon>
        <taxon>Insecta</taxon>
        <taxon>Pterygota</taxon>
        <taxon>Neoptera</taxon>
        <taxon>Endopterygota</taxon>
        <taxon>Coleoptera</taxon>
        <taxon>Polyphaga</taxon>
        <taxon>Cucujiformia</taxon>
        <taxon>Chrysomeloidea</taxon>
        <taxon>Chrysomelidae</taxon>
        <taxon>Bruchinae</taxon>
        <taxon>Bruchini</taxon>
        <taxon>Acanthoscelides</taxon>
    </lineage>
</organism>
<feature type="binding site" evidence="21">
    <location>
        <position position="60"/>
    </location>
    <ligand>
        <name>[2Fe-2S] cluster</name>
        <dbReference type="ChEBI" id="CHEBI:190135"/>
        <label>2</label>
    </ligand>
</feature>
<dbReference type="PROSITE" id="PS51387">
    <property type="entry name" value="FAD_PCMH"/>
    <property type="match status" value="1"/>
</dbReference>
<feature type="binding site" evidence="20">
    <location>
        <position position="876"/>
    </location>
    <ligand>
        <name>substrate</name>
    </ligand>
</feature>
<dbReference type="InterPro" id="IPR036856">
    <property type="entry name" value="Ald_Oxase/Xan_DH_a/b_sf"/>
</dbReference>
<feature type="binding site" evidence="21">
    <location>
        <position position="97"/>
    </location>
    <ligand>
        <name>[2Fe-2S] cluster</name>
        <dbReference type="ChEBI" id="CHEBI:190135"/>
        <label>2</label>
    </ligand>
</feature>
<dbReference type="InterPro" id="IPR037165">
    <property type="entry name" value="AldOxase/xan_DH_Mopterin-bd_sf"/>
</dbReference>
<feature type="binding site" evidence="21">
    <location>
        <position position="760"/>
    </location>
    <ligand>
        <name>Mo-molybdopterin</name>
        <dbReference type="ChEBI" id="CHEBI:71302"/>
    </ligand>
    <ligandPart>
        <name>Mo</name>
        <dbReference type="ChEBI" id="CHEBI:28685"/>
    </ligandPart>
</feature>
<dbReference type="Gene3D" id="3.30.43.10">
    <property type="entry name" value="Uridine Diphospho-n-acetylenolpyruvylglucosamine Reductase, domain 2"/>
    <property type="match status" value="1"/>
</dbReference>
<feature type="binding site" evidence="20">
    <location>
        <position position="365"/>
    </location>
    <ligand>
        <name>FAD</name>
        <dbReference type="ChEBI" id="CHEBI:57692"/>
    </ligand>
</feature>
<keyword evidence="6 21" id="KW-0500">Molybdenum</keyword>
<keyword evidence="14" id="KW-0520">NAD</keyword>
<evidence type="ECO:0000256" key="7">
    <source>
        <dbReference type="ARBA" id="ARBA00022630"/>
    </source>
</evidence>
<comment type="catalytic activity">
    <reaction evidence="18">
        <text>hypoxanthine + NAD(+) + H2O = xanthine + NADH + H(+)</text>
        <dbReference type="Rhea" id="RHEA:24670"/>
        <dbReference type="ChEBI" id="CHEBI:15377"/>
        <dbReference type="ChEBI" id="CHEBI:15378"/>
        <dbReference type="ChEBI" id="CHEBI:17368"/>
        <dbReference type="ChEBI" id="CHEBI:17712"/>
        <dbReference type="ChEBI" id="CHEBI:57540"/>
        <dbReference type="ChEBI" id="CHEBI:57945"/>
        <dbReference type="EC" id="1.17.1.4"/>
    </reaction>
</comment>
<keyword evidence="10 20" id="KW-0274">FAD</keyword>
<comment type="cofactor">
    <cofactor evidence="21">
        <name>Mo-molybdopterin</name>
        <dbReference type="ChEBI" id="CHEBI:71302"/>
    </cofactor>
    <text evidence="21">Binds 1 Mo-molybdopterin (Mo-MPT) cofactor per subunit.</text>
</comment>
<evidence type="ECO:0000256" key="16">
    <source>
        <dbReference type="ARBA" id="ARBA00034078"/>
    </source>
</evidence>
<evidence type="ECO:0000256" key="2">
    <source>
        <dbReference type="ARBA" id="ARBA00004275"/>
    </source>
</evidence>
<evidence type="ECO:0000256" key="12">
    <source>
        <dbReference type="ARBA" id="ARBA00023004"/>
    </source>
</evidence>
<evidence type="ECO:0000313" key="24">
    <source>
        <dbReference type="Proteomes" id="UP001152888"/>
    </source>
</evidence>
<keyword evidence="11" id="KW-0560">Oxidoreductase</keyword>
<dbReference type="SUPFAM" id="SSF56003">
    <property type="entry name" value="Molybdenum cofactor-binding domain"/>
    <property type="match status" value="1"/>
</dbReference>
<evidence type="ECO:0000256" key="11">
    <source>
        <dbReference type="ARBA" id="ARBA00023002"/>
    </source>
</evidence>
<feature type="binding site" evidence="20">
    <location>
        <position position="764"/>
    </location>
    <ligand>
        <name>substrate</name>
    </ligand>
</feature>
<dbReference type="FunFam" id="3.30.365.10:FF:000004">
    <property type="entry name" value="Xanthine dehydrogenase oxidase"/>
    <property type="match status" value="1"/>
</dbReference>
<comment type="catalytic activity">
    <reaction evidence="17">
        <text>xanthine + NAD(+) + H2O = urate + NADH + H(+)</text>
        <dbReference type="Rhea" id="RHEA:16669"/>
        <dbReference type="ChEBI" id="CHEBI:15377"/>
        <dbReference type="ChEBI" id="CHEBI:15378"/>
        <dbReference type="ChEBI" id="CHEBI:17712"/>
        <dbReference type="ChEBI" id="CHEBI:17775"/>
        <dbReference type="ChEBI" id="CHEBI:57540"/>
        <dbReference type="ChEBI" id="CHEBI:57945"/>
        <dbReference type="EC" id="1.17.1.4"/>
    </reaction>
</comment>
<dbReference type="PIRSF" id="PIRSF000127">
    <property type="entry name" value="Xanthine_DH"/>
    <property type="match status" value="1"/>
</dbReference>
<dbReference type="SMART" id="SM01092">
    <property type="entry name" value="CO_deh_flav_C"/>
    <property type="match status" value="1"/>
</dbReference>
<dbReference type="FunFam" id="3.90.1170.50:FF:000001">
    <property type="entry name" value="Aldehyde oxidase 1"/>
    <property type="match status" value="1"/>
</dbReference>
<comment type="subunit">
    <text evidence="4">Homodimer.</text>
</comment>
<reference evidence="23" key="1">
    <citation type="submission" date="2022-03" db="EMBL/GenBank/DDBJ databases">
        <authorList>
            <person name="Sayadi A."/>
        </authorList>
    </citation>
    <scope>NUCLEOTIDE SEQUENCE</scope>
</reference>
<dbReference type="GO" id="GO:0043546">
    <property type="term" value="F:molybdopterin cofactor binding"/>
    <property type="evidence" value="ECO:0007669"/>
    <property type="project" value="InterPro"/>
</dbReference>
<feature type="binding site" evidence="21">
    <location>
        <position position="20"/>
    </location>
    <ligand>
        <name>[2Fe-2S] cluster</name>
        <dbReference type="ChEBI" id="CHEBI:190135"/>
        <label>1</label>
    </ligand>
</feature>
<evidence type="ECO:0000256" key="14">
    <source>
        <dbReference type="ARBA" id="ARBA00023027"/>
    </source>
</evidence>
<dbReference type="FunFam" id="1.10.150.120:FF:000001">
    <property type="entry name" value="Aldehyde oxidase 1"/>
    <property type="match status" value="1"/>
</dbReference>
<dbReference type="PROSITE" id="PS00559">
    <property type="entry name" value="MOLYBDOPTERIN_EUK"/>
    <property type="match status" value="1"/>
</dbReference>
<dbReference type="SMART" id="SM01008">
    <property type="entry name" value="Ald_Xan_dh_C"/>
    <property type="match status" value="1"/>
</dbReference>
<dbReference type="InterPro" id="IPR002888">
    <property type="entry name" value="2Fe-2S-bd"/>
</dbReference>
<dbReference type="OrthoDB" id="8300278at2759"/>
<dbReference type="InterPro" id="IPR005107">
    <property type="entry name" value="CO_DH_flav_C"/>
</dbReference>
<evidence type="ECO:0000256" key="4">
    <source>
        <dbReference type="ARBA" id="ARBA00011738"/>
    </source>
</evidence>
<evidence type="ECO:0000256" key="6">
    <source>
        <dbReference type="ARBA" id="ARBA00022505"/>
    </source>
</evidence>
<feature type="binding site" evidence="20">
    <location>
        <position position="842"/>
    </location>
    <ligand>
        <name>substrate</name>
    </ligand>
</feature>
<protein>
    <recommendedName>
        <fullName evidence="5">xanthine dehydrogenase</fullName>
        <ecNumber evidence="5">1.17.1.4</ecNumber>
    </recommendedName>
</protein>
<evidence type="ECO:0000256" key="18">
    <source>
        <dbReference type="ARBA" id="ARBA00049517"/>
    </source>
</evidence>
<gene>
    <name evidence="23" type="ORF">ACAOBT_LOCUS30411</name>
</gene>
<dbReference type="GO" id="GO:0071949">
    <property type="term" value="F:FAD binding"/>
    <property type="evidence" value="ECO:0007669"/>
    <property type="project" value="InterPro"/>
</dbReference>
<dbReference type="InterPro" id="IPR000674">
    <property type="entry name" value="Ald_Oxase/Xan_DH_a/b"/>
</dbReference>
<dbReference type="Proteomes" id="UP001152888">
    <property type="component" value="Unassembled WGS sequence"/>
</dbReference>
<comment type="subcellular location">
    <subcellularLocation>
        <location evidence="2">Peroxisome</location>
    </subcellularLocation>
</comment>
<keyword evidence="15" id="KW-0576">Peroxisome</keyword>
<dbReference type="SUPFAM" id="SSF55447">
    <property type="entry name" value="CO dehydrogenase flavoprotein C-terminal domain-like"/>
    <property type="match status" value="1"/>
</dbReference>
<dbReference type="InterPro" id="IPR022407">
    <property type="entry name" value="OxRdtase_Mopterin_BS"/>
</dbReference>
<evidence type="ECO:0000256" key="21">
    <source>
        <dbReference type="PIRSR" id="PIRSR000127-3"/>
    </source>
</evidence>
<evidence type="ECO:0000256" key="1">
    <source>
        <dbReference type="ARBA" id="ARBA00001974"/>
    </source>
</evidence>
<keyword evidence="13 21" id="KW-0411">Iron-sulfur</keyword>
<dbReference type="InterPro" id="IPR016166">
    <property type="entry name" value="FAD-bd_PCMH"/>
</dbReference>
<dbReference type="Pfam" id="PF00941">
    <property type="entry name" value="FAD_binding_5"/>
    <property type="match status" value="1"/>
</dbReference>
<feature type="binding site" evidence="21">
    <location>
        <position position="1041"/>
    </location>
    <ligand>
        <name>Mo-molybdopterin</name>
        <dbReference type="ChEBI" id="CHEBI:71302"/>
    </ligand>
    <ligandPart>
        <name>Mo</name>
        <dbReference type="ChEBI" id="CHEBI:28685"/>
    </ligandPart>
</feature>
<comment type="cofactor">
    <cofactor evidence="1 20">
        <name>FAD</name>
        <dbReference type="ChEBI" id="CHEBI:57692"/>
    </cofactor>
</comment>
<dbReference type="Gene3D" id="3.90.1170.50">
    <property type="entry name" value="Aldehyde oxidase/xanthine dehydrogenase, a/b hammerhead"/>
    <property type="match status" value="1"/>
</dbReference>
<dbReference type="EC" id="1.17.1.4" evidence="5"/>
<dbReference type="EMBL" id="CAKOFQ010007828">
    <property type="protein sequence ID" value="CAH2008724.1"/>
    <property type="molecule type" value="Genomic_DNA"/>
</dbReference>
<dbReference type="InterPro" id="IPR008274">
    <property type="entry name" value="AldOxase/xan_DH_MoCoBD1"/>
</dbReference>
<comment type="caution">
    <text evidence="23">The sequence shown here is derived from an EMBL/GenBank/DDBJ whole genome shotgun (WGS) entry which is preliminary data.</text>
</comment>
<dbReference type="PANTHER" id="PTHR45444:SF3">
    <property type="entry name" value="XANTHINE DEHYDROGENASE"/>
    <property type="match status" value="1"/>
</dbReference>
<dbReference type="InterPro" id="IPR012675">
    <property type="entry name" value="Beta-grasp_dom_sf"/>
</dbReference>
<evidence type="ECO:0000256" key="19">
    <source>
        <dbReference type="PIRSR" id="PIRSR000127-1"/>
    </source>
</evidence>
<dbReference type="InterPro" id="IPR002346">
    <property type="entry name" value="Mopterin_DH_FAD-bd"/>
</dbReference>
<feature type="binding site" evidence="20">
    <location>
        <begin position="217"/>
        <end position="224"/>
    </location>
    <ligand>
        <name>FAD</name>
        <dbReference type="ChEBI" id="CHEBI:57692"/>
    </ligand>
</feature>
<feature type="binding site" evidence="21">
    <location>
        <position position="63"/>
    </location>
    <ligand>
        <name>[2Fe-2S] cluster</name>
        <dbReference type="ChEBI" id="CHEBI:190135"/>
        <label>2</label>
    </ligand>
</feature>
<dbReference type="Gene3D" id="3.30.465.10">
    <property type="match status" value="1"/>
</dbReference>
<dbReference type="InterPro" id="IPR016167">
    <property type="entry name" value="FAD-bd_PCMH_sub1"/>
</dbReference>
<dbReference type="Gene3D" id="1.10.150.120">
    <property type="entry name" value="[2Fe-2S]-binding domain"/>
    <property type="match status" value="1"/>
</dbReference>
<evidence type="ECO:0000256" key="17">
    <source>
        <dbReference type="ARBA" id="ARBA00049017"/>
    </source>
</evidence>
<comment type="cofactor">
    <cofactor evidence="21">
        <name>[2Fe-2S] cluster</name>
        <dbReference type="ChEBI" id="CHEBI:190135"/>
    </cofactor>
    <text evidence="21">Binds 2 [2Fe-2S] clusters.</text>
</comment>
<keyword evidence="7" id="KW-0285">Flavoprotein</keyword>
<dbReference type="FunFam" id="3.30.365.10:FF:000001">
    <property type="entry name" value="Xanthine dehydrogenase oxidase"/>
    <property type="match status" value="1"/>
</dbReference>
<dbReference type="InterPro" id="IPR036683">
    <property type="entry name" value="CO_DH_flav_C_dom_sf"/>
</dbReference>
<comment type="similarity">
    <text evidence="3">Belongs to the xanthine dehydrogenase family.</text>
</comment>
<dbReference type="Pfam" id="PF03450">
    <property type="entry name" value="CO_deh_flav_C"/>
    <property type="match status" value="1"/>
</dbReference>
<keyword evidence="12 21" id="KW-0408">Iron</keyword>
<evidence type="ECO:0000259" key="22">
    <source>
        <dbReference type="PROSITE" id="PS51387"/>
    </source>
</evidence>
<dbReference type="GO" id="GO:0005506">
    <property type="term" value="F:iron ion binding"/>
    <property type="evidence" value="ECO:0007669"/>
    <property type="project" value="InterPro"/>
</dbReference>